<dbReference type="EMBL" id="NOXX01000082">
    <property type="protein sequence ID" value="OYQ50027.1"/>
    <property type="molecule type" value="Genomic_DNA"/>
</dbReference>
<evidence type="ECO:0000313" key="3">
    <source>
        <dbReference type="Proteomes" id="UP000216035"/>
    </source>
</evidence>
<accession>A0A256A8J6</accession>
<dbReference type="RefSeq" id="WP_133063380.1">
    <property type="nucleotide sequence ID" value="NZ_NOXX01000082.1"/>
</dbReference>
<sequence>YDANGNQVEISEMFGDTRVGNMVKIQMDGKLYSPSQLDNSVGSNKAIANIAKYYAKAVGAENGTIVGTGATDEKSSENPAFTCNFDNVARINNNGGFSPALDDIDNFKSTMKHEILHQKNNINGVKSNFENHAEVYLKQMADPSFQNTTKNYKEQIIGSFGNYLLNMNREGYGQNAIDSKIETFNSLNLGYQISSNTMRYYPGTLKLTVQSANGSFSPNYTKLKN</sequence>
<feature type="non-terminal residue" evidence="2">
    <location>
        <position position="1"/>
    </location>
</feature>
<protein>
    <recommendedName>
        <fullName evidence="1">Tox-MPTase2 domain-containing protein</fullName>
    </recommendedName>
</protein>
<gene>
    <name evidence="2" type="ORF">CHX27_01045</name>
</gene>
<reference evidence="2 3" key="1">
    <citation type="submission" date="2017-07" db="EMBL/GenBank/DDBJ databases">
        <title>Flavobacterium cyanobacteriorum sp. nov., isolated from cyanobacterial aggregates in a eutrophic lake.</title>
        <authorList>
            <person name="Cai H."/>
        </authorList>
    </citation>
    <scope>NUCLEOTIDE SEQUENCE [LARGE SCALE GENOMIC DNA]</scope>
    <source>
        <strain evidence="2 3">TH167</strain>
    </source>
</reference>
<dbReference type="InterPro" id="IPR028914">
    <property type="entry name" value="Tox-MPTase2_dom"/>
</dbReference>
<dbReference type="Pfam" id="PF15638">
    <property type="entry name" value="Tox-MPTase2"/>
    <property type="match status" value="1"/>
</dbReference>
<feature type="domain" description="Tox-MPTase2" evidence="1">
    <location>
        <begin position="23"/>
        <end position="170"/>
    </location>
</feature>
<name>A0A256A8J6_9FLAO</name>
<proteinExistence type="predicted"/>
<dbReference type="AlphaFoldDB" id="A0A256A8J6"/>
<dbReference type="Proteomes" id="UP000216035">
    <property type="component" value="Unassembled WGS sequence"/>
</dbReference>
<dbReference type="OrthoDB" id="1377038at2"/>
<keyword evidence="3" id="KW-1185">Reference proteome</keyword>
<organism evidence="2 3">
    <name type="scientific">Flavobacterium aurantiibacter</name>
    <dbReference type="NCBI Taxonomy" id="2023067"/>
    <lineage>
        <taxon>Bacteria</taxon>
        <taxon>Pseudomonadati</taxon>
        <taxon>Bacteroidota</taxon>
        <taxon>Flavobacteriia</taxon>
        <taxon>Flavobacteriales</taxon>
        <taxon>Flavobacteriaceae</taxon>
        <taxon>Flavobacterium</taxon>
    </lineage>
</organism>
<evidence type="ECO:0000259" key="1">
    <source>
        <dbReference type="Pfam" id="PF15638"/>
    </source>
</evidence>
<comment type="caution">
    <text evidence="2">The sequence shown here is derived from an EMBL/GenBank/DDBJ whole genome shotgun (WGS) entry which is preliminary data.</text>
</comment>
<evidence type="ECO:0000313" key="2">
    <source>
        <dbReference type="EMBL" id="OYQ50027.1"/>
    </source>
</evidence>